<accession>A0A3A8P0B0</accession>
<keyword evidence="3" id="KW-1185">Reference proteome</keyword>
<dbReference type="OrthoDB" id="5520160at2"/>
<dbReference type="Proteomes" id="UP000267003">
    <property type="component" value="Unassembled WGS sequence"/>
</dbReference>
<proteinExistence type="predicted"/>
<comment type="caution">
    <text evidence="2">The sequence shown here is derived from an EMBL/GenBank/DDBJ whole genome shotgun (WGS) entry which is preliminary data.</text>
</comment>
<sequence length="123" mass="13486">MVGSRPRPSRSLPRLVLVLALVWGGAVLAQPQRRQPQEFQNRKELTQEEKDAAKARAMGNNLNGYGKDVQIKETPIPWLAIGLVGIVFLVATPFAIRAYRGTVREMSDANTFGARGNAAEDEA</sequence>
<gene>
    <name evidence="2" type="ORF">D7W81_41395</name>
</gene>
<keyword evidence="1" id="KW-0812">Transmembrane</keyword>
<evidence type="ECO:0000313" key="3">
    <source>
        <dbReference type="Proteomes" id="UP000267003"/>
    </source>
</evidence>
<dbReference type="AlphaFoldDB" id="A0A3A8P0B0"/>
<keyword evidence="1" id="KW-1133">Transmembrane helix</keyword>
<name>A0A3A8P0B0_9BACT</name>
<evidence type="ECO:0000256" key="1">
    <source>
        <dbReference type="SAM" id="Phobius"/>
    </source>
</evidence>
<protein>
    <submittedName>
        <fullName evidence="2">Uncharacterized protein</fullName>
    </submittedName>
</protein>
<dbReference type="EMBL" id="RAWK01000555">
    <property type="protein sequence ID" value="RKH49773.1"/>
    <property type="molecule type" value="Genomic_DNA"/>
</dbReference>
<keyword evidence="1" id="KW-0472">Membrane</keyword>
<feature type="transmembrane region" description="Helical" evidence="1">
    <location>
        <begin position="76"/>
        <end position="96"/>
    </location>
</feature>
<evidence type="ECO:0000313" key="2">
    <source>
        <dbReference type="EMBL" id="RKH49773.1"/>
    </source>
</evidence>
<organism evidence="2 3">
    <name type="scientific">Corallococcus aberystwythensis</name>
    <dbReference type="NCBI Taxonomy" id="2316722"/>
    <lineage>
        <taxon>Bacteria</taxon>
        <taxon>Pseudomonadati</taxon>
        <taxon>Myxococcota</taxon>
        <taxon>Myxococcia</taxon>
        <taxon>Myxococcales</taxon>
        <taxon>Cystobacterineae</taxon>
        <taxon>Myxococcaceae</taxon>
        <taxon>Corallococcus</taxon>
    </lineage>
</organism>
<reference evidence="3" key="1">
    <citation type="submission" date="2018-09" db="EMBL/GenBank/DDBJ databases">
        <authorList>
            <person name="Livingstone P.G."/>
            <person name="Whitworth D.E."/>
        </authorList>
    </citation>
    <scope>NUCLEOTIDE SEQUENCE [LARGE SCALE GENOMIC DNA]</scope>
    <source>
        <strain evidence="3">AB050A</strain>
    </source>
</reference>